<gene>
    <name evidence="1" type="primary">jg24344</name>
    <name evidence="1" type="ORF">PAEG_LOCUS2743</name>
</gene>
<comment type="caution">
    <text evidence="1">The sequence shown here is derived from an EMBL/GenBank/DDBJ whole genome shotgun (WGS) entry which is preliminary data.</text>
</comment>
<evidence type="ECO:0000313" key="1">
    <source>
        <dbReference type="EMBL" id="CAH2210886.1"/>
    </source>
</evidence>
<sequence>MEKEIILGENARYSVRLESVYPEGAAAAFLIQPEVGYQRQTFFMTTTNHSMLDFEDENFRYGVKLQVTTDINIWFSIIHRSFFAYGTKIFKDTRPEGYTGPDREARWLSSSHIWEAPRSPKSAPVPPSAAHELVPGENIPPLYTDLPVFASDFFYTTTRQVTMKSKMVAAL</sequence>
<reference evidence="1" key="1">
    <citation type="submission" date="2022-03" db="EMBL/GenBank/DDBJ databases">
        <authorList>
            <person name="Lindestad O."/>
        </authorList>
    </citation>
    <scope>NUCLEOTIDE SEQUENCE</scope>
</reference>
<accession>A0A8S4QHU1</accession>
<name>A0A8S4QHU1_9NEOP</name>
<dbReference type="EMBL" id="CAKXAJ010008551">
    <property type="protein sequence ID" value="CAH2210886.1"/>
    <property type="molecule type" value="Genomic_DNA"/>
</dbReference>
<dbReference type="Proteomes" id="UP000838756">
    <property type="component" value="Unassembled WGS sequence"/>
</dbReference>
<protein>
    <submittedName>
        <fullName evidence="1">Jg24344 protein</fullName>
    </submittedName>
</protein>
<keyword evidence="2" id="KW-1185">Reference proteome</keyword>
<proteinExistence type="predicted"/>
<dbReference type="AlphaFoldDB" id="A0A8S4QHU1"/>
<evidence type="ECO:0000313" key="2">
    <source>
        <dbReference type="Proteomes" id="UP000838756"/>
    </source>
</evidence>
<organism evidence="1 2">
    <name type="scientific">Pararge aegeria aegeria</name>
    <dbReference type="NCBI Taxonomy" id="348720"/>
    <lineage>
        <taxon>Eukaryota</taxon>
        <taxon>Metazoa</taxon>
        <taxon>Ecdysozoa</taxon>
        <taxon>Arthropoda</taxon>
        <taxon>Hexapoda</taxon>
        <taxon>Insecta</taxon>
        <taxon>Pterygota</taxon>
        <taxon>Neoptera</taxon>
        <taxon>Endopterygota</taxon>
        <taxon>Lepidoptera</taxon>
        <taxon>Glossata</taxon>
        <taxon>Ditrysia</taxon>
        <taxon>Papilionoidea</taxon>
        <taxon>Nymphalidae</taxon>
        <taxon>Satyrinae</taxon>
        <taxon>Satyrini</taxon>
        <taxon>Parargina</taxon>
        <taxon>Pararge</taxon>
    </lineage>
</organism>